<evidence type="ECO:0000313" key="4">
    <source>
        <dbReference type="Proteomes" id="UP000076268"/>
    </source>
</evidence>
<dbReference type="InterPro" id="IPR001387">
    <property type="entry name" value="Cro/C1-type_HTH"/>
</dbReference>
<gene>
    <name evidence="3" type="ORF">AXX12_00260</name>
</gene>
<evidence type="ECO:0000256" key="1">
    <source>
        <dbReference type="ARBA" id="ARBA00023125"/>
    </source>
</evidence>
<accession>A0A154BWG4</accession>
<dbReference type="PROSITE" id="PS50943">
    <property type="entry name" value="HTH_CROC1"/>
    <property type="match status" value="1"/>
</dbReference>
<dbReference type="GO" id="GO:0005829">
    <property type="term" value="C:cytosol"/>
    <property type="evidence" value="ECO:0007669"/>
    <property type="project" value="TreeGrafter"/>
</dbReference>
<keyword evidence="1" id="KW-0238">DNA-binding</keyword>
<dbReference type="AlphaFoldDB" id="A0A154BWG4"/>
<proteinExistence type="predicted"/>
<reference evidence="3 4" key="1">
    <citation type="submission" date="2016-02" db="EMBL/GenBank/DDBJ databases">
        <title>Anaerosporomusa subterraneum gen. nov., sp. nov., a spore-forming obligate anaerobe isolated from saprolite.</title>
        <authorList>
            <person name="Choi J.K."/>
            <person name="Shah M."/>
            <person name="Yee N."/>
        </authorList>
    </citation>
    <scope>NUCLEOTIDE SEQUENCE [LARGE SCALE GENOMIC DNA]</scope>
    <source>
        <strain evidence="3 4">RU4</strain>
    </source>
</reference>
<dbReference type="Proteomes" id="UP000076268">
    <property type="component" value="Unassembled WGS sequence"/>
</dbReference>
<dbReference type="SUPFAM" id="SSF47413">
    <property type="entry name" value="lambda repressor-like DNA-binding domains"/>
    <property type="match status" value="1"/>
</dbReference>
<dbReference type="GO" id="GO:0003700">
    <property type="term" value="F:DNA-binding transcription factor activity"/>
    <property type="evidence" value="ECO:0007669"/>
    <property type="project" value="TreeGrafter"/>
</dbReference>
<dbReference type="OrthoDB" id="9814553at2"/>
<dbReference type="PANTHER" id="PTHR46797:SF1">
    <property type="entry name" value="METHYLPHOSPHONATE SYNTHASE"/>
    <property type="match status" value="1"/>
</dbReference>
<dbReference type="SMART" id="SM00530">
    <property type="entry name" value="HTH_XRE"/>
    <property type="match status" value="1"/>
</dbReference>
<dbReference type="Gene3D" id="1.10.260.40">
    <property type="entry name" value="lambda repressor-like DNA-binding domains"/>
    <property type="match status" value="1"/>
</dbReference>
<protein>
    <recommendedName>
        <fullName evidence="2">HTH cro/C1-type domain-containing protein</fullName>
    </recommendedName>
</protein>
<dbReference type="GO" id="GO:0003677">
    <property type="term" value="F:DNA binding"/>
    <property type="evidence" value="ECO:0007669"/>
    <property type="project" value="UniProtKB-KW"/>
</dbReference>
<keyword evidence="4" id="KW-1185">Reference proteome</keyword>
<dbReference type="EMBL" id="LSGP01000001">
    <property type="protein sequence ID" value="KYZ78291.1"/>
    <property type="molecule type" value="Genomic_DNA"/>
</dbReference>
<dbReference type="PANTHER" id="PTHR46797">
    <property type="entry name" value="HTH-TYPE TRANSCRIPTIONAL REGULATOR"/>
    <property type="match status" value="1"/>
</dbReference>
<sequence length="72" mass="8206">MIDKKFGLILKKLRTAKGISQENFALNTGLHRTYISQLERGLKSPSLRTIGKICGELGISLVRLMEYLEQER</sequence>
<dbReference type="InterPro" id="IPR050807">
    <property type="entry name" value="TransReg_Diox_bact_type"/>
</dbReference>
<comment type="caution">
    <text evidence="3">The sequence shown here is derived from an EMBL/GenBank/DDBJ whole genome shotgun (WGS) entry which is preliminary data.</text>
</comment>
<dbReference type="STRING" id="1794912.AXX12_00260"/>
<dbReference type="InterPro" id="IPR010982">
    <property type="entry name" value="Lambda_DNA-bd_dom_sf"/>
</dbReference>
<name>A0A154BWG4_ANASB</name>
<evidence type="ECO:0000259" key="2">
    <source>
        <dbReference type="PROSITE" id="PS50943"/>
    </source>
</evidence>
<evidence type="ECO:0000313" key="3">
    <source>
        <dbReference type="EMBL" id="KYZ78291.1"/>
    </source>
</evidence>
<dbReference type="Pfam" id="PF01381">
    <property type="entry name" value="HTH_3"/>
    <property type="match status" value="1"/>
</dbReference>
<dbReference type="CDD" id="cd00093">
    <property type="entry name" value="HTH_XRE"/>
    <property type="match status" value="1"/>
</dbReference>
<feature type="domain" description="HTH cro/C1-type" evidence="2">
    <location>
        <begin position="10"/>
        <end position="64"/>
    </location>
</feature>
<organism evidence="3 4">
    <name type="scientific">Anaerosporomusa subterranea</name>
    <dbReference type="NCBI Taxonomy" id="1794912"/>
    <lineage>
        <taxon>Bacteria</taxon>
        <taxon>Bacillati</taxon>
        <taxon>Bacillota</taxon>
        <taxon>Negativicutes</taxon>
        <taxon>Acetonemataceae</taxon>
        <taxon>Anaerosporomusa</taxon>
    </lineage>
</organism>